<feature type="domain" description="Mur ligase central" evidence="11">
    <location>
        <begin position="118"/>
        <end position="325"/>
    </location>
</feature>
<dbReference type="InterPro" id="IPR005761">
    <property type="entry name" value="UDP-N-AcMur-Glu-dNH2Pim_ligase"/>
</dbReference>
<dbReference type="GO" id="GO:0008765">
    <property type="term" value="F:UDP-N-acetylmuramoylalanyl-D-glutamate-2,6-diaminopimelate ligase activity"/>
    <property type="evidence" value="ECO:0007669"/>
    <property type="project" value="UniProtKB-EC"/>
</dbReference>
<feature type="binding site" evidence="7">
    <location>
        <begin position="120"/>
        <end position="126"/>
    </location>
    <ligand>
        <name>ATP</name>
        <dbReference type="ChEBI" id="CHEBI:30616"/>
    </ligand>
</feature>
<dbReference type="NCBIfam" id="NF001126">
    <property type="entry name" value="PRK00139.1-4"/>
    <property type="match status" value="1"/>
</dbReference>
<comment type="pathway">
    <text evidence="7 8">Cell wall biogenesis; peptidoglycan biosynthesis.</text>
</comment>
<feature type="short sequence motif" description="Meso-diaminopimelate recognition motif" evidence="7">
    <location>
        <begin position="421"/>
        <end position="424"/>
    </location>
</feature>
<dbReference type="NCBIfam" id="TIGR01085">
    <property type="entry name" value="murE"/>
    <property type="match status" value="1"/>
</dbReference>
<evidence type="ECO:0000256" key="4">
    <source>
        <dbReference type="ARBA" id="ARBA00022984"/>
    </source>
</evidence>
<feature type="domain" description="Mur ligase N-terminal catalytic" evidence="9">
    <location>
        <begin position="32"/>
        <end position="104"/>
    </location>
</feature>
<dbReference type="Gene3D" id="3.90.190.20">
    <property type="entry name" value="Mur ligase, C-terminal domain"/>
    <property type="match status" value="1"/>
</dbReference>
<evidence type="ECO:0000256" key="3">
    <source>
        <dbReference type="ARBA" id="ARBA00022960"/>
    </source>
</evidence>
<dbReference type="Proteomes" id="UP001548189">
    <property type="component" value="Unassembled WGS sequence"/>
</dbReference>
<dbReference type="Gene3D" id="3.40.1190.10">
    <property type="entry name" value="Mur-like, catalytic domain"/>
    <property type="match status" value="1"/>
</dbReference>
<evidence type="ECO:0000259" key="9">
    <source>
        <dbReference type="Pfam" id="PF01225"/>
    </source>
</evidence>
<keyword evidence="4 7" id="KW-0573">Peptidoglycan synthesis</keyword>
<accession>A0ABV2BQ37</accession>
<feature type="binding site" evidence="7">
    <location>
        <position position="197"/>
    </location>
    <ligand>
        <name>UDP-N-acetyl-alpha-D-muramoyl-L-alanyl-D-glutamate</name>
        <dbReference type="ChEBI" id="CHEBI:83900"/>
    </ligand>
</feature>
<dbReference type="SUPFAM" id="SSF53623">
    <property type="entry name" value="MurD-like peptide ligases, catalytic domain"/>
    <property type="match status" value="1"/>
</dbReference>
<comment type="catalytic activity">
    <reaction evidence="7">
        <text>UDP-N-acetyl-alpha-D-muramoyl-L-alanyl-D-glutamate + meso-2,6-diaminopimelate + ATP = UDP-N-acetyl-alpha-D-muramoyl-L-alanyl-gamma-D-glutamyl-meso-2,6-diaminopimelate + ADP + phosphate + H(+)</text>
        <dbReference type="Rhea" id="RHEA:23676"/>
        <dbReference type="ChEBI" id="CHEBI:15378"/>
        <dbReference type="ChEBI" id="CHEBI:30616"/>
        <dbReference type="ChEBI" id="CHEBI:43474"/>
        <dbReference type="ChEBI" id="CHEBI:57791"/>
        <dbReference type="ChEBI" id="CHEBI:83900"/>
        <dbReference type="ChEBI" id="CHEBI:83905"/>
        <dbReference type="ChEBI" id="CHEBI:456216"/>
        <dbReference type="EC" id="6.3.2.13"/>
    </reaction>
</comment>
<dbReference type="PANTHER" id="PTHR23135">
    <property type="entry name" value="MUR LIGASE FAMILY MEMBER"/>
    <property type="match status" value="1"/>
</dbReference>
<comment type="caution">
    <text evidence="12">The sequence shown here is derived from an EMBL/GenBank/DDBJ whole genome shotgun (WGS) entry which is preliminary data.</text>
</comment>
<feature type="binding site" evidence="7">
    <location>
        <position position="161"/>
    </location>
    <ligand>
        <name>UDP-N-acetyl-alpha-D-muramoyl-L-alanyl-D-glutamate</name>
        <dbReference type="ChEBI" id="CHEBI:83900"/>
    </ligand>
</feature>
<feature type="binding site" evidence="7">
    <location>
        <position position="195"/>
    </location>
    <ligand>
        <name>UDP-N-acetyl-alpha-D-muramoyl-L-alanyl-D-glutamate</name>
        <dbReference type="ChEBI" id="CHEBI:83900"/>
    </ligand>
</feature>
<evidence type="ECO:0000256" key="8">
    <source>
        <dbReference type="RuleBase" id="RU004135"/>
    </source>
</evidence>
<feature type="binding site" evidence="7">
    <location>
        <position position="34"/>
    </location>
    <ligand>
        <name>UDP-N-acetyl-alpha-D-muramoyl-L-alanyl-D-glutamate</name>
        <dbReference type="ChEBI" id="CHEBI:83900"/>
    </ligand>
</feature>
<name>A0ABV2BQ37_9GAMM</name>
<dbReference type="EMBL" id="JBEVCJ010000002">
    <property type="protein sequence ID" value="MET1254034.1"/>
    <property type="molecule type" value="Genomic_DNA"/>
</dbReference>
<evidence type="ECO:0000259" key="11">
    <source>
        <dbReference type="Pfam" id="PF08245"/>
    </source>
</evidence>
<dbReference type="InterPro" id="IPR036615">
    <property type="entry name" value="Mur_ligase_C_dom_sf"/>
</dbReference>
<evidence type="ECO:0000256" key="6">
    <source>
        <dbReference type="ARBA" id="ARBA00023316"/>
    </source>
</evidence>
<feature type="binding site" evidence="7">
    <location>
        <begin position="162"/>
        <end position="163"/>
    </location>
    <ligand>
        <name>UDP-N-acetyl-alpha-D-muramoyl-L-alanyl-D-glutamate</name>
        <dbReference type="ChEBI" id="CHEBI:83900"/>
    </ligand>
</feature>
<feature type="binding site" evidence="7">
    <location>
        <begin position="421"/>
        <end position="424"/>
    </location>
    <ligand>
        <name>meso-2,6-diaminopimelate</name>
        <dbReference type="ChEBI" id="CHEBI:57791"/>
    </ligand>
</feature>
<keyword evidence="6 7" id="KW-0961">Cell wall biogenesis/degradation</keyword>
<keyword evidence="7 12" id="KW-0436">Ligase</keyword>
<feature type="binding site" evidence="7">
    <location>
        <position position="476"/>
    </location>
    <ligand>
        <name>meso-2,6-diaminopimelate</name>
        <dbReference type="ChEBI" id="CHEBI:57791"/>
    </ligand>
</feature>
<evidence type="ECO:0000256" key="5">
    <source>
        <dbReference type="ARBA" id="ARBA00023306"/>
    </source>
</evidence>
<dbReference type="PANTHER" id="PTHR23135:SF4">
    <property type="entry name" value="UDP-N-ACETYLMURAMOYL-L-ALANYL-D-GLUTAMATE--2,6-DIAMINOPIMELATE LIGASE MURE HOMOLOG, CHLOROPLASTIC"/>
    <property type="match status" value="1"/>
</dbReference>
<dbReference type="SUPFAM" id="SSF53244">
    <property type="entry name" value="MurD-like peptide ligases, peptide-binding domain"/>
    <property type="match status" value="1"/>
</dbReference>
<evidence type="ECO:0000256" key="7">
    <source>
        <dbReference type="HAMAP-Rule" id="MF_00208"/>
    </source>
</evidence>
<evidence type="ECO:0000256" key="1">
    <source>
        <dbReference type="ARBA" id="ARBA00005898"/>
    </source>
</evidence>
<keyword evidence="13" id="KW-1185">Reference proteome</keyword>
<evidence type="ECO:0000313" key="12">
    <source>
        <dbReference type="EMBL" id="MET1254034.1"/>
    </source>
</evidence>
<comment type="similarity">
    <text evidence="1 7">Belongs to the MurCDEF family. MurE subfamily.</text>
</comment>
<dbReference type="InterPro" id="IPR004101">
    <property type="entry name" value="Mur_ligase_C"/>
</dbReference>
<keyword evidence="5 7" id="KW-0131">Cell cycle</keyword>
<feature type="binding site" evidence="7">
    <location>
        <position position="189"/>
    </location>
    <ligand>
        <name>UDP-N-acetyl-alpha-D-muramoyl-L-alanyl-D-glutamate</name>
        <dbReference type="ChEBI" id="CHEBI:83900"/>
    </ligand>
</feature>
<proteinExistence type="inferred from homology"/>
<dbReference type="Pfam" id="PF02875">
    <property type="entry name" value="Mur_ligase_C"/>
    <property type="match status" value="1"/>
</dbReference>
<dbReference type="EC" id="6.3.2.13" evidence="7"/>
<dbReference type="RefSeq" id="WP_353873584.1">
    <property type="nucleotide sequence ID" value="NZ_JBEVCJ010000002.1"/>
</dbReference>
<comment type="subcellular location">
    <subcellularLocation>
        <location evidence="7 8">Cytoplasm</location>
    </subcellularLocation>
</comment>
<keyword evidence="7" id="KW-0067">ATP-binding</keyword>
<dbReference type="Gene3D" id="3.40.1390.10">
    <property type="entry name" value="MurE/MurF, N-terminal domain"/>
    <property type="match status" value="1"/>
</dbReference>
<feature type="domain" description="Mur ligase C-terminal" evidence="10">
    <location>
        <begin position="348"/>
        <end position="474"/>
    </location>
</feature>
<keyword evidence="3 7" id="KW-0133">Cell shape</keyword>
<feature type="binding site" evidence="7">
    <location>
        <position position="32"/>
    </location>
    <ligand>
        <name>UDP-N-acetyl-alpha-D-muramoyl-L-alanyl-D-glutamate</name>
        <dbReference type="ChEBI" id="CHEBI:83900"/>
    </ligand>
</feature>
<comment type="function">
    <text evidence="7">Catalyzes the addition of meso-diaminopimelic acid to the nucleotide precursor UDP-N-acetylmuramoyl-L-alanyl-D-glutamate (UMAG) in the biosynthesis of bacterial cell-wall peptidoglycan.</text>
</comment>
<sequence>MAEITLKTILHQVVDVRVVSEMLNQPVGPLVLDSRQIKPGDTFVAIAGFELDGRNFIQNAFANEAALVVAEAKDNELLGDAILNDERIVWIKDLRKQLSLIASNYFDEPSRFLKTIGVTGTNGKTSCSYLIAKTLQNLHFECFLLGTLGVGQSYNLIESNNTTVDAITIQKVLADAVNSGAQFASMEVSSHGLDQDRAAAVIFDTAVFTNLTHDHLDYHQTMENYGAAKRKLFLSAELKNAVLNMDDRFGRKLAKDEAISAIKWLVTTKLPTSGSNLNRWVWAEEVAYSIDGIRAKVYTPWGSGVMESPLIGQFNLSNLLLVIATLGGVLKDLNPILLALKNVNSAPGRMDKFGNNNTPLVVVDYAHTPDALEQSLIALREHSVGLIWCVFGCGGDRDSSKRPLMARVAEKLANRVIVTADNPRTESQEKISQQIIDGFRKPEKVVFINDRQQAIETAVAKAKPGDAVLIAGKGHEDYQIIGKEKLHLSDLEIVKQAIEAYPS</sequence>
<comment type="cofactor">
    <cofactor evidence="7">
        <name>Mg(2+)</name>
        <dbReference type="ChEBI" id="CHEBI:18420"/>
    </cofactor>
</comment>
<dbReference type="SUPFAM" id="SSF63418">
    <property type="entry name" value="MurE/MurF N-terminal domain"/>
    <property type="match status" value="1"/>
</dbReference>
<dbReference type="InterPro" id="IPR035911">
    <property type="entry name" value="MurE/MurF_N"/>
</dbReference>
<feature type="modified residue" description="N6-carboxylysine" evidence="7">
    <location>
        <position position="229"/>
    </location>
</feature>
<evidence type="ECO:0000313" key="13">
    <source>
        <dbReference type="Proteomes" id="UP001548189"/>
    </source>
</evidence>
<keyword evidence="7" id="KW-0963">Cytoplasm</keyword>
<keyword evidence="2 7" id="KW-0132">Cell division</keyword>
<keyword evidence="7" id="KW-0547">Nucleotide-binding</keyword>
<dbReference type="Pfam" id="PF08245">
    <property type="entry name" value="Mur_ligase_M"/>
    <property type="match status" value="1"/>
</dbReference>
<comment type="caution">
    <text evidence="7">Lacks conserved residue(s) required for the propagation of feature annotation.</text>
</comment>
<dbReference type="Pfam" id="PF01225">
    <property type="entry name" value="Mur_ligase"/>
    <property type="match status" value="1"/>
</dbReference>
<reference evidence="12 13" key="1">
    <citation type="submission" date="2024-06" db="EMBL/GenBank/DDBJ databases">
        <authorList>
            <person name="Li F."/>
        </authorList>
    </citation>
    <scope>NUCLEOTIDE SEQUENCE [LARGE SCALE GENOMIC DNA]</scope>
    <source>
        <strain evidence="12 13">GXAS 311</strain>
    </source>
</reference>
<comment type="PTM">
    <text evidence="7">Carboxylation is probably crucial for Mg(2+) binding and, consequently, for the gamma-phosphate positioning of ATP.</text>
</comment>
<feature type="binding site" evidence="7">
    <location>
        <position position="397"/>
    </location>
    <ligand>
        <name>meso-2,6-diaminopimelate</name>
        <dbReference type="ChEBI" id="CHEBI:57791"/>
    </ligand>
</feature>
<dbReference type="HAMAP" id="MF_00208">
    <property type="entry name" value="MurE"/>
    <property type="match status" value="1"/>
</dbReference>
<protein>
    <recommendedName>
        <fullName evidence="7">UDP-N-acetylmuramoyl-L-alanyl-D-glutamate--2,6-diaminopimelate ligase</fullName>
        <ecNumber evidence="7">6.3.2.13</ecNumber>
    </recommendedName>
    <alternativeName>
        <fullName evidence="7">Meso-A2pm-adding enzyme</fullName>
    </alternativeName>
    <alternativeName>
        <fullName evidence="7">Meso-diaminopimelate-adding enzyme</fullName>
    </alternativeName>
    <alternativeName>
        <fullName evidence="7">UDP-MurNAc-L-Ala-D-Glu:meso-diaminopimelate ligase</fullName>
    </alternativeName>
    <alternativeName>
        <fullName evidence="7">UDP-MurNAc-tripeptide synthetase</fullName>
    </alternativeName>
    <alternativeName>
        <fullName evidence="7">UDP-N-acetylmuramyl-tripeptide synthetase</fullName>
    </alternativeName>
</protein>
<dbReference type="InterPro" id="IPR013221">
    <property type="entry name" value="Mur_ligase_cen"/>
</dbReference>
<feature type="binding site" evidence="7">
    <location>
        <position position="472"/>
    </location>
    <ligand>
        <name>meso-2,6-diaminopimelate</name>
        <dbReference type="ChEBI" id="CHEBI:57791"/>
    </ligand>
</feature>
<dbReference type="InterPro" id="IPR000713">
    <property type="entry name" value="Mur_ligase_N"/>
</dbReference>
<organism evidence="12 13">
    <name type="scientific">Aliikangiella maris</name>
    <dbReference type="NCBI Taxonomy" id="3162458"/>
    <lineage>
        <taxon>Bacteria</taxon>
        <taxon>Pseudomonadati</taxon>
        <taxon>Pseudomonadota</taxon>
        <taxon>Gammaproteobacteria</taxon>
        <taxon>Oceanospirillales</taxon>
        <taxon>Pleioneaceae</taxon>
        <taxon>Aliikangiella</taxon>
    </lineage>
</organism>
<gene>
    <name evidence="7" type="primary">murE</name>
    <name evidence="12" type="ORF">ABVT43_02735</name>
</gene>
<evidence type="ECO:0000259" key="10">
    <source>
        <dbReference type="Pfam" id="PF02875"/>
    </source>
</evidence>
<dbReference type="InterPro" id="IPR036565">
    <property type="entry name" value="Mur-like_cat_sf"/>
</dbReference>
<evidence type="ECO:0000256" key="2">
    <source>
        <dbReference type="ARBA" id="ARBA00022618"/>
    </source>
</evidence>
<keyword evidence="7" id="KW-0460">Magnesium</keyword>